<proteinExistence type="predicted"/>
<dbReference type="InterPro" id="IPR013187">
    <property type="entry name" value="F-box-assoc_dom_typ3"/>
</dbReference>
<reference evidence="3 4" key="1">
    <citation type="journal article" date="2013" name="Front. Plant Sci.">
        <title>The Reference Genome of the Halophytic Plant Eutrema salsugineum.</title>
        <authorList>
            <person name="Yang R."/>
            <person name="Jarvis D.E."/>
            <person name="Chen H."/>
            <person name="Beilstein M.A."/>
            <person name="Grimwood J."/>
            <person name="Jenkins J."/>
            <person name="Shu S."/>
            <person name="Prochnik S."/>
            <person name="Xin M."/>
            <person name="Ma C."/>
            <person name="Schmutz J."/>
            <person name="Wing R.A."/>
            <person name="Mitchell-Olds T."/>
            <person name="Schumaker K.S."/>
            <person name="Wang X."/>
        </authorList>
    </citation>
    <scope>NUCLEOTIDE SEQUENCE [LARGE SCALE GENOMIC DNA]</scope>
</reference>
<dbReference type="OMA" id="HVESPMV"/>
<dbReference type="KEGG" id="eus:EUTSA_v10022001mg"/>
<dbReference type="InterPro" id="IPR036047">
    <property type="entry name" value="F-box-like_dom_sf"/>
</dbReference>
<organism evidence="3 4">
    <name type="scientific">Eutrema salsugineum</name>
    <name type="common">Saltwater cress</name>
    <name type="synonym">Sisymbrium salsugineum</name>
    <dbReference type="NCBI Taxonomy" id="72664"/>
    <lineage>
        <taxon>Eukaryota</taxon>
        <taxon>Viridiplantae</taxon>
        <taxon>Streptophyta</taxon>
        <taxon>Embryophyta</taxon>
        <taxon>Tracheophyta</taxon>
        <taxon>Spermatophyta</taxon>
        <taxon>Magnoliopsida</taxon>
        <taxon>eudicotyledons</taxon>
        <taxon>Gunneridae</taxon>
        <taxon>Pentapetalae</taxon>
        <taxon>rosids</taxon>
        <taxon>malvids</taxon>
        <taxon>Brassicales</taxon>
        <taxon>Brassicaceae</taxon>
        <taxon>Eutremeae</taxon>
        <taxon>Eutrema</taxon>
    </lineage>
</organism>
<evidence type="ECO:0000313" key="4">
    <source>
        <dbReference type="Proteomes" id="UP000030689"/>
    </source>
</evidence>
<dbReference type="PANTHER" id="PTHR31111">
    <property type="entry name" value="BNAA05G37150D PROTEIN-RELATED"/>
    <property type="match status" value="1"/>
</dbReference>
<evidence type="ECO:0000259" key="2">
    <source>
        <dbReference type="PROSITE" id="PS50181"/>
    </source>
</evidence>
<dbReference type="eggNOG" id="ENOG502SXXQ">
    <property type="taxonomic scope" value="Eukaryota"/>
</dbReference>
<evidence type="ECO:0000256" key="1">
    <source>
        <dbReference type="SAM" id="MobiDB-lite"/>
    </source>
</evidence>
<protein>
    <recommendedName>
        <fullName evidence="2">F-box domain-containing protein</fullName>
    </recommendedName>
</protein>
<name>V4NSH9_EUTSA</name>
<dbReference type="OrthoDB" id="1078980at2759"/>
<dbReference type="EMBL" id="KI517408">
    <property type="protein sequence ID" value="ESQ49621.1"/>
    <property type="molecule type" value="Genomic_DNA"/>
</dbReference>
<dbReference type="InterPro" id="IPR001810">
    <property type="entry name" value="F-box_dom"/>
</dbReference>
<gene>
    <name evidence="3" type="ORF">EUTSA_v10022001mg</name>
</gene>
<dbReference type="Pfam" id="PF00646">
    <property type="entry name" value="F-box"/>
    <property type="match status" value="1"/>
</dbReference>
<sequence length="389" mass="44389">MMIRKRGYDTRSKKRYLSNLPPELKREILLRLQSKCVARLILVSRDWPSIVRDKGFIDSYLNRSSSSTGPRLLFTVCNPEKQFFLSCPQDDPSSDHHRVSIAPPNPNPDHRYKFSPPVRGLICCQNQSRVLIGNPSTGQFVTLPRVKTWRKGIFSFFGYDPVNDVYKVLCMTVIHAPPDRESQLLSEEHQIITLGAKKAAWRMIKCQHPHRPPCRTKGLCMNGFIYYFAWIHEKQGCLISFDLSSEEFNVIKLPEDVRLKEACEVVNYGGKIALATALVFRGKLDLLVLQDAIKQEWLKVPVVVPEELLGNLFWFKGGTCDNELVFAPYESLTPSFTPSSSFFFVCYNPKDKTSKKVLIEGLGDQCSSEIEAFLNYTESPSLLTNRLIL</sequence>
<feature type="domain" description="F-box" evidence="2">
    <location>
        <begin position="14"/>
        <end position="64"/>
    </location>
</feature>
<dbReference type="Proteomes" id="UP000030689">
    <property type="component" value="Unassembled WGS sequence"/>
</dbReference>
<dbReference type="PROSITE" id="PS50181">
    <property type="entry name" value="FBOX"/>
    <property type="match status" value="1"/>
</dbReference>
<accession>V4NSH9</accession>
<dbReference type="Gramene" id="ESQ49621">
    <property type="protein sequence ID" value="ESQ49621"/>
    <property type="gene ID" value="EUTSA_v10022001mg"/>
</dbReference>
<dbReference type="InterPro" id="IPR017451">
    <property type="entry name" value="F-box-assoc_interact_dom"/>
</dbReference>
<keyword evidence="4" id="KW-1185">Reference proteome</keyword>
<dbReference type="STRING" id="72664.V4NSH9"/>
<dbReference type="NCBIfam" id="TIGR01640">
    <property type="entry name" value="F_box_assoc_1"/>
    <property type="match status" value="1"/>
</dbReference>
<feature type="region of interest" description="Disordered" evidence="1">
    <location>
        <begin position="89"/>
        <end position="110"/>
    </location>
</feature>
<dbReference type="SUPFAM" id="SSF81383">
    <property type="entry name" value="F-box domain"/>
    <property type="match status" value="1"/>
</dbReference>
<dbReference type="Pfam" id="PF08268">
    <property type="entry name" value="FBA_3"/>
    <property type="match status" value="1"/>
</dbReference>
<dbReference type="AlphaFoldDB" id="V4NSH9"/>
<dbReference type="PANTHER" id="PTHR31111:SF78">
    <property type="entry name" value="F-BOX ASSOCIATED UBIQUITINATION EFFECTOR FAMILY PROTEIN"/>
    <property type="match status" value="1"/>
</dbReference>
<evidence type="ECO:0000313" key="3">
    <source>
        <dbReference type="EMBL" id="ESQ49621.1"/>
    </source>
</evidence>